<dbReference type="KEGG" id="swf:E3E12_00755"/>
<name>A0A4Y6UBF3_9PROT</name>
<sequence>MADTEAEGAAANLENPSATPPQTVVTEEATTPAGQVFDAFKGDVQAAQAAQLEGEPPLDEVIAAISTVYDPEIPVNIYELGLIYTIDLHDDGSVGIDMSLTTPNCPSAQDLPMMVRYAVLSVPAVKKCEVRVVWEPPWDMSRMSDDARLALNIF</sequence>
<dbReference type="PANTHER" id="PTHR42831:SF1">
    <property type="entry name" value="FE-S PROTEIN MATURATION AUXILIARY FACTOR YITW"/>
    <property type="match status" value="1"/>
</dbReference>
<evidence type="ECO:0000313" key="4">
    <source>
        <dbReference type="Proteomes" id="UP000318709"/>
    </source>
</evidence>
<feature type="domain" description="MIP18 family-like" evidence="2">
    <location>
        <begin position="59"/>
        <end position="132"/>
    </location>
</feature>
<gene>
    <name evidence="3" type="ORF">E3E12_00755</name>
</gene>
<protein>
    <submittedName>
        <fullName evidence="3">DUF59 domain-containing protein</fullName>
    </submittedName>
</protein>
<dbReference type="SUPFAM" id="SSF117916">
    <property type="entry name" value="Fe-S cluster assembly (FSCA) domain-like"/>
    <property type="match status" value="1"/>
</dbReference>
<dbReference type="Pfam" id="PF01883">
    <property type="entry name" value="FeS_assembly_P"/>
    <property type="match status" value="1"/>
</dbReference>
<dbReference type="Proteomes" id="UP000318709">
    <property type="component" value="Chromosome"/>
</dbReference>
<feature type="compositionally biased region" description="Polar residues" evidence="1">
    <location>
        <begin position="14"/>
        <end position="30"/>
    </location>
</feature>
<evidence type="ECO:0000256" key="1">
    <source>
        <dbReference type="SAM" id="MobiDB-lite"/>
    </source>
</evidence>
<dbReference type="InterPro" id="IPR034904">
    <property type="entry name" value="FSCA_dom_sf"/>
</dbReference>
<feature type="region of interest" description="Disordered" evidence="1">
    <location>
        <begin position="1"/>
        <end position="30"/>
    </location>
</feature>
<dbReference type="PANTHER" id="PTHR42831">
    <property type="entry name" value="FE-S PROTEIN MATURATION AUXILIARY FACTOR YITW"/>
    <property type="match status" value="1"/>
</dbReference>
<dbReference type="InterPro" id="IPR052339">
    <property type="entry name" value="Fe-S_Maturation_MIP18"/>
</dbReference>
<evidence type="ECO:0000313" key="3">
    <source>
        <dbReference type="EMBL" id="QDH14260.1"/>
    </source>
</evidence>
<accession>A0A4Y6UBF3</accession>
<dbReference type="InterPro" id="IPR002744">
    <property type="entry name" value="MIP18-like"/>
</dbReference>
<dbReference type="OrthoDB" id="9805360at2"/>
<proteinExistence type="predicted"/>
<reference evidence="3 4" key="1">
    <citation type="submission" date="2019-03" db="EMBL/GenBank/DDBJ databases">
        <title>The complete genome sequence of Swingsia_sp. F3b2 LMG30590(T).</title>
        <authorList>
            <person name="Chua K.-O."/>
            <person name="Chan K.-G."/>
            <person name="See-Too W.-S."/>
        </authorList>
    </citation>
    <scope>NUCLEOTIDE SEQUENCE [LARGE SCALE GENOMIC DNA]</scope>
    <source>
        <strain evidence="3 4">F3b2</strain>
    </source>
</reference>
<dbReference type="Gene3D" id="3.30.300.130">
    <property type="entry name" value="Fe-S cluster assembly (FSCA)"/>
    <property type="match status" value="1"/>
</dbReference>
<evidence type="ECO:0000259" key="2">
    <source>
        <dbReference type="Pfam" id="PF01883"/>
    </source>
</evidence>
<dbReference type="EMBL" id="CP038231">
    <property type="protein sequence ID" value="QDH14260.1"/>
    <property type="molecule type" value="Genomic_DNA"/>
</dbReference>
<organism evidence="3 4">
    <name type="scientific">Formicincola oecophyllae</name>
    <dbReference type="NCBI Taxonomy" id="2558361"/>
    <lineage>
        <taxon>Bacteria</taxon>
        <taxon>Pseudomonadati</taxon>
        <taxon>Pseudomonadota</taxon>
        <taxon>Alphaproteobacteria</taxon>
        <taxon>Acetobacterales</taxon>
        <taxon>Acetobacteraceae</taxon>
        <taxon>Formicincola</taxon>
    </lineage>
</organism>
<dbReference type="AlphaFoldDB" id="A0A4Y6UBF3"/>
<keyword evidence="4" id="KW-1185">Reference proteome</keyword>
<dbReference type="RefSeq" id="WP_141443964.1">
    <property type="nucleotide sequence ID" value="NZ_CP038231.1"/>
</dbReference>